<evidence type="ECO:0000256" key="2">
    <source>
        <dbReference type="ARBA" id="ARBA00006168"/>
    </source>
</evidence>
<keyword evidence="5" id="KW-0067">ATP-binding</keyword>
<keyword evidence="3" id="KW-0547">Nucleotide-binding</keyword>
<comment type="subcellular location">
    <subcellularLocation>
        <location evidence="1">Nucleus</location>
    </subcellularLocation>
</comment>
<reference evidence="8" key="1">
    <citation type="submission" date="2025-08" db="UniProtKB">
        <authorList>
            <consortium name="Ensembl"/>
        </authorList>
    </citation>
    <scope>IDENTIFICATION</scope>
</reference>
<evidence type="ECO:0000256" key="5">
    <source>
        <dbReference type="ARBA" id="ARBA00022840"/>
    </source>
</evidence>
<keyword evidence="6" id="KW-0539">Nucleus</keyword>
<comment type="similarity">
    <text evidence="2">Belongs to the rad17/RAD24 family.</text>
</comment>
<dbReference type="FunFam" id="3.40.50.300:FF:001661">
    <property type="entry name" value="RAD17 checkpoint clamp loader component"/>
    <property type="match status" value="1"/>
</dbReference>
<evidence type="ECO:0000256" key="4">
    <source>
        <dbReference type="ARBA" id="ARBA00022763"/>
    </source>
</evidence>
<evidence type="ECO:0000256" key="7">
    <source>
        <dbReference type="ARBA" id="ARBA00023306"/>
    </source>
</evidence>
<dbReference type="Proteomes" id="UP000694523">
    <property type="component" value="Unplaced"/>
</dbReference>
<reference evidence="8" key="2">
    <citation type="submission" date="2025-09" db="UniProtKB">
        <authorList>
            <consortium name="Ensembl"/>
        </authorList>
    </citation>
    <scope>IDENTIFICATION</scope>
</reference>
<evidence type="ECO:0000256" key="1">
    <source>
        <dbReference type="ARBA" id="ARBA00004123"/>
    </source>
</evidence>
<dbReference type="GO" id="GO:0003689">
    <property type="term" value="F:DNA clamp loader activity"/>
    <property type="evidence" value="ECO:0007669"/>
    <property type="project" value="TreeGrafter"/>
</dbReference>
<dbReference type="GO" id="GO:0005524">
    <property type="term" value="F:ATP binding"/>
    <property type="evidence" value="ECO:0007669"/>
    <property type="project" value="UniProtKB-KW"/>
</dbReference>
<dbReference type="GO" id="GO:0033314">
    <property type="term" value="P:mitotic DNA replication checkpoint signaling"/>
    <property type="evidence" value="ECO:0007669"/>
    <property type="project" value="TreeGrafter"/>
</dbReference>
<evidence type="ECO:0000313" key="9">
    <source>
        <dbReference type="Proteomes" id="UP000694523"/>
    </source>
</evidence>
<dbReference type="GO" id="GO:0005634">
    <property type="term" value="C:nucleus"/>
    <property type="evidence" value="ECO:0007669"/>
    <property type="project" value="UniProtKB-SubCell"/>
</dbReference>
<dbReference type="Gene3D" id="3.40.50.300">
    <property type="entry name" value="P-loop containing nucleotide triphosphate hydrolases"/>
    <property type="match status" value="1"/>
</dbReference>
<organism evidence="8 9">
    <name type="scientific">Neogobius melanostomus</name>
    <name type="common">round goby</name>
    <dbReference type="NCBI Taxonomy" id="47308"/>
    <lineage>
        <taxon>Eukaryota</taxon>
        <taxon>Metazoa</taxon>
        <taxon>Chordata</taxon>
        <taxon>Craniata</taxon>
        <taxon>Vertebrata</taxon>
        <taxon>Euteleostomi</taxon>
        <taxon>Actinopterygii</taxon>
        <taxon>Neopterygii</taxon>
        <taxon>Teleostei</taxon>
        <taxon>Neoteleostei</taxon>
        <taxon>Acanthomorphata</taxon>
        <taxon>Gobiaria</taxon>
        <taxon>Gobiiformes</taxon>
        <taxon>Gobioidei</taxon>
        <taxon>Gobiidae</taxon>
        <taxon>Benthophilinae</taxon>
        <taxon>Neogobiini</taxon>
        <taxon>Neogobius</taxon>
    </lineage>
</organism>
<keyword evidence="7" id="KW-0131">Cell cycle</keyword>
<dbReference type="PANTHER" id="PTHR12172">
    <property type="entry name" value="CELL CYCLE CHECKPOINT PROTEIN RAD17"/>
    <property type="match status" value="1"/>
</dbReference>
<dbReference type="GO" id="GO:0003682">
    <property type="term" value="F:chromatin binding"/>
    <property type="evidence" value="ECO:0007669"/>
    <property type="project" value="TreeGrafter"/>
</dbReference>
<name>A0A8C6T4L9_9GOBI</name>
<dbReference type="Ensembl" id="ENSNMLT00000018320.1">
    <property type="protein sequence ID" value="ENSNMLP00000016308.1"/>
    <property type="gene ID" value="ENSNMLG00000010794.1"/>
</dbReference>
<keyword evidence="4" id="KW-0227">DNA damage</keyword>
<dbReference type="InterPro" id="IPR004582">
    <property type="entry name" value="Checkpoint_prot_Rad17_Rad24"/>
</dbReference>
<sequence>VESTFIRSIFYCRSSSKISKCFCPTFTENQRRPRASRAERRPVKRREDQPWVDRHTPLSQAELAVHKKKLEEVERWMTEQLHSSKVCGGVLLLTGPSGCGKTATVQVLCKELGARLQEWSNPVHTEQYGQEGWQWNSLSGPPSSQLQQFQDFLLRANKYSCLQMSGDASAAHRKVILVEVTLHTRVTHVRHLRFVRTSRCPLVFIVSDSVSADSSSRNLFPEKGEFLWWVCVSHVFTLMYLCVCVCEQSGGHLSAPDHPLLERLCSGSSGDIRSAINSLQFSCVPGQCHTGQCHTGQYQVSATRVSGKRKAVAEEEEQAIGGKDASLFLFRALGKILHCKQAAEDQPRLPAHLSEHQREPLLVDPESVVERSHMSSDLFNLYLHQNYLDFFCEAEDVARASQYLSDADLLSADWTTRSLMCEYSSSVATRGLLHSNSRQVTVGFRPLHKPHWLHVHKKVLPHTSLFRNYCLTPVGLQTELLPYLAKLCTPMRNQAQIDLIQDVGQLSLRRRPDRY</sequence>
<dbReference type="SUPFAM" id="SSF52540">
    <property type="entry name" value="P-loop containing nucleoside triphosphate hydrolases"/>
    <property type="match status" value="1"/>
</dbReference>
<dbReference type="InterPro" id="IPR027417">
    <property type="entry name" value="P-loop_NTPase"/>
</dbReference>
<dbReference type="Pfam" id="PF03215">
    <property type="entry name" value="Rad17"/>
    <property type="match status" value="1"/>
</dbReference>
<dbReference type="PANTHER" id="PTHR12172:SF0">
    <property type="entry name" value="CELL CYCLE CHECKPOINT PROTEIN RAD17"/>
    <property type="match status" value="1"/>
</dbReference>
<evidence type="ECO:0000256" key="6">
    <source>
        <dbReference type="ARBA" id="ARBA00023242"/>
    </source>
</evidence>
<dbReference type="GO" id="GO:0006281">
    <property type="term" value="P:DNA repair"/>
    <property type="evidence" value="ECO:0007669"/>
    <property type="project" value="InterPro"/>
</dbReference>
<accession>A0A8C6T4L9</accession>
<evidence type="ECO:0000313" key="8">
    <source>
        <dbReference type="Ensembl" id="ENSNMLP00000016308.1"/>
    </source>
</evidence>
<protein>
    <submittedName>
        <fullName evidence="8">RAD17 checkpoint clamp loader component</fullName>
    </submittedName>
</protein>
<evidence type="ECO:0000256" key="3">
    <source>
        <dbReference type="ARBA" id="ARBA00022741"/>
    </source>
</evidence>
<dbReference type="GO" id="GO:0000077">
    <property type="term" value="P:DNA damage checkpoint signaling"/>
    <property type="evidence" value="ECO:0007669"/>
    <property type="project" value="TreeGrafter"/>
</dbReference>
<keyword evidence="9" id="KW-1185">Reference proteome</keyword>
<dbReference type="AlphaFoldDB" id="A0A8C6T4L9"/>
<proteinExistence type="inferred from homology"/>